<dbReference type="InterPro" id="IPR001129">
    <property type="entry name" value="Membr-assoc_MAPEG"/>
</dbReference>
<evidence type="ECO:0000313" key="7">
    <source>
        <dbReference type="Proteomes" id="UP001595711"/>
    </source>
</evidence>
<comment type="caution">
    <text evidence="6">The sequence shown here is derived from an EMBL/GenBank/DDBJ whole genome shotgun (WGS) entry which is preliminary data.</text>
</comment>
<evidence type="ECO:0000256" key="3">
    <source>
        <dbReference type="ARBA" id="ARBA00022989"/>
    </source>
</evidence>
<dbReference type="Pfam" id="PF01124">
    <property type="entry name" value="MAPEG"/>
    <property type="match status" value="1"/>
</dbReference>
<keyword evidence="2 5" id="KW-0812">Transmembrane</keyword>
<proteinExistence type="predicted"/>
<reference evidence="7" key="1">
    <citation type="journal article" date="2019" name="Int. J. Syst. Evol. Microbiol.">
        <title>The Global Catalogue of Microorganisms (GCM) 10K type strain sequencing project: providing services to taxonomists for standard genome sequencing and annotation.</title>
        <authorList>
            <consortium name="The Broad Institute Genomics Platform"/>
            <consortium name="The Broad Institute Genome Sequencing Center for Infectious Disease"/>
            <person name="Wu L."/>
            <person name="Ma J."/>
        </authorList>
    </citation>
    <scope>NUCLEOTIDE SEQUENCE [LARGE SCALE GENOMIC DNA]</scope>
    <source>
        <strain evidence="7">KCTC 42182</strain>
    </source>
</reference>
<keyword evidence="3 5" id="KW-1133">Transmembrane helix</keyword>
<dbReference type="EMBL" id="JBHRYJ010000001">
    <property type="protein sequence ID" value="MFC3675428.1"/>
    <property type="molecule type" value="Genomic_DNA"/>
</dbReference>
<dbReference type="PANTHER" id="PTHR35814:SF1">
    <property type="entry name" value="GLUTATHIONE S-TRANSFERASE-RELATED"/>
    <property type="match status" value="1"/>
</dbReference>
<protein>
    <submittedName>
        <fullName evidence="6">MAPEG family protein</fullName>
    </submittedName>
</protein>
<feature type="transmembrane region" description="Helical" evidence="5">
    <location>
        <begin position="75"/>
        <end position="97"/>
    </location>
</feature>
<dbReference type="PANTHER" id="PTHR35814">
    <property type="match status" value="1"/>
</dbReference>
<comment type="subcellular location">
    <subcellularLocation>
        <location evidence="1">Membrane</location>
    </subcellularLocation>
</comment>
<name>A0ABV7VEF3_9PROT</name>
<feature type="transmembrane region" description="Helical" evidence="5">
    <location>
        <begin position="6"/>
        <end position="28"/>
    </location>
</feature>
<evidence type="ECO:0000256" key="2">
    <source>
        <dbReference type="ARBA" id="ARBA00022692"/>
    </source>
</evidence>
<organism evidence="6 7">
    <name type="scientific">Ferrovibrio xuzhouensis</name>
    <dbReference type="NCBI Taxonomy" id="1576914"/>
    <lineage>
        <taxon>Bacteria</taxon>
        <taxon>Pseudomonadati</taxon>
        <taxon>Pseudomonadota</taxon>
        <taxon>Alphaproteobacteria</taxon>
        <taxon>Rhodospirillales</taxon>
        <taxon>Rhodospirillaceae</taxon>
        <taxon>Ferrovibrio</taxon>
    </lineage>
</organism>
<keyword evidence="7" id="KW-1185">Reference proteome</keyword>
<accession>A0ABV7VEF3</accession>
<evidence type="ECO:0000256" key="1">
    <source>
        <dbReference type="ARBA" id="ARBA00004370"/>
    </source>
</evidence>
<gene>
    <name evidence="6" type="ORF">ACFOOQ_07730</name>
</gene>
<dbReference type="Proteomes" id="UP001595711">
    <property type="component" value="Unassembled WGS sequence"/>
</dbReference>
<evidence type="ECO:0000256" key="4">
    <source>
        <dbReference type="ARBA" id="ARBA00023136"/>
    </source>
</evidence>
<dbReference type="SUPFAM" id="SSF161084">
    <property type="entry name" value="MAPEG domain-like"/>
    <property type="match status" value="1"/>
</dbReference>
<dbReference type="InterPro" id="IPR023352">
    <property type="entry name" value="MAPEG-like_dom_sf"/>
</dbReference>
<evidence type="ECO:0000313" key="6">
    <source>
        <dbReference type="EMBL" id="MFC3675428.1"/>
    </source>
</evidence>
<dbReference type="RefSeq" id="WP_379723987.1">
    <property type="nucleotide sequence ID" value="NZ_JBHRYJ010000001.1"/>
</dbReference>
<keyword evidence="4 5" id="KW-0472">Membrane</keyword>
<sequence length="136" mass="14348">MALPFFVTPLYAALCGLLLMVLSARVILLRRALKVGLGDGDQPVLRRAIRVQANCAEYVPLALILLLLLEISHQVPVVALHVLGLLLLVGRIAHALGVSRSGGTGLGRIIGIGGTFSMMIVAAVWLLVIALAALRV</sequence>
<feature type="transmembrane region" description="Helical" evidence="5">
    <location>
        <begin position="109"/>
        <end position="134"/>
    </location>
</feature>
<dbReference type="Gene3D" id="1.20.120.550">
    <property type="entry name" value="Membrane associated eicosanoid/glutathione metabolism-like domain"/>
    <property type="match status" value="1"/>
</dbReference>
<evidence type="ECO:0000256" key="5">
    <source>
        <dbReference type="SAM" id="Phobius"/>
    </source>
</evidence>